<evidence type="ECO:0008006" key="3">
    <source>
        <dbReference type="Google" id="ProtNLM"/>
    </source>
</evidence>
<evidence type="ECO:0000313" key="1">
    <source>
        <dbReference type="EMBL" id="EFW24052.1"/>
    </source>
</evidence>
<dbReference type="STRING" id="706433.HMPREF9430_01428"/>
<dbReference type="Proteomes" id="UP000004097">
    <property type="component" value="Unassembled WGS sequence"/>
</dbReference>
<reference evidence="1 2" key="1">
    <citation type="submission" date="2010-08" db="EMBL/GenBank/DDBJ databases">
        <authorList>
            <person name="Weinstock G."/>
            <person name="Sodergren E."/>
            <person name="Clifton S."/>
            <person name="Fulton L."/>
            <person name="Fulton B."/>
            <person name="Courtney L."/>
            <person name="Fronick C."/>
            <person name="Harrison M."/>
            <person name="Strong C."/>
            <person name="Farmer C."/>
            <person name="Delahaunty K."/>
            <person name="Markovic C."/>
            <person name="Hall O."/>
            <person name="Minx P."/>
            <person name="Tomlinson C."/>
            <person name="Mitreva M."/>
            <person name="Hou S."/>
            <person name="Chen J."/>
            <person name="Wollam A."/>
            <person name="Pepin K.H."/>
            <person name="Johnson M."/>
            <person name="Bhonagiri V."/>
            <person name="Zhang X."/>
            <person name="Suruliraj S."/>
            <person name="Warren W."/>
            <person name="Chinwalla A."/>
            <person name="Mardis E.R."/>
            <person name="Wilson R.K."/>
        </authorList>
    </citation>
    <scope>NUCLEOTIDE SEQUENCE [LARGE SCALE GENOMIC DNA]</scope>
    <source>
        <strain evidence="1 2">F0204</strain>
    </source>
</reference>
<sequence length="102" mass="12177">MDYGRAYENLVALELLQRGYTIYVERLYQKEINFVDMKQNEKVYIQVSDDITSQDTLNRELKLLQEMKDSYPKIIISNTKHENYDIEGIKVLDITRWLLQVA</sequence>
<dbReference type="RefSeq" id="WP_006526235.1">
    <property type="nucleotide sequence ID" value="NZ_GL637665.1"/>
</dbReference>
<accession>E7MPE7</accession>
<dbReference type="PANTHER" id="PTHR33295">
    <property type="entry name" value="ATPASE"/>
    <property type="match status" value="1"/>
</dbReference>
<evidence type="ECO:0000313" key="2">
    <source>
        <dbReference type="Proteomes" id="UP000004097"/>
    </source>
</evidence>
<dbReference type="HOGENOM" id="CLU_041527_5_1_9"/>
<dbReference type="PANTHER" id="PTHR33295:SF20">
    <property type="entry name" value="ATPASE"/>
    <property type="match status" value="1"/>
</dbReference>
<dbReference type="AlphaFoldDB" id="E7MPE7"/>
<gene>
    <name evidence="1" type="ORF">HMPREF9430_01428</name>
</gene>
<organism evidence="1 2">
    <name type="scientific">Solobacterium moorei F0204</name>
    <dbReference type="NCBI Taxonomy" id="706433"/>
    <lineage>
        <taxon>Bacteria</taxon>
        <taxon>Bacillati</taxon>
        <taxon>Bacillota</taxon>
        <taxon>Erysipelotrichia</taxon>
        <taxon>Erysipelotrichales</taxon>
        <taxon>Erysipelotrichaceae</taxon>
        <taxon>Solobacterium</taxon>
    </lineage>
</organism>
<keyword evidence="2" id="KW-1185">Reference proteome</keyword>
<proteinExistence type="predicted"/>
<name>E7MPE7_9FIRM</name>
<dbReference type="EMBL" id="AECQ01000028">
    <property type="protein sequence ID" value="EFW24052.1"/>
    <property type="molecule type" value="Genomic_DNA"/>
</dbReference>
<protein>
    <recommendedName>
        <fullName evidence="3">DUF4143 domain-containing protein</fullName>
    </recommendedName>
</protein>
<comment type="caution">
    <text evidence="1">The sequence shown here is derived from an EMBL/GenBank/DDBJ whole genome shotgun (WGS) entry which is preliminary data.</text>
</comment>
<dbReference type="eggNOG" id="COG1373">
    <property type="taxonomic scope" value="Bacteria"/>
</dbReference>